<evidence type="ECO:0000313" key="3">
    <source>
        <dbReference type="Proteomes" id="UP000600363"/>
    </source>
</evidence>
<proteinExistence type="predicted"/>
<feature type="region of interest" description="Disordered" evidence="1">
    <location>
        <begin position="24"/>
        <end position="57"/>
    </location>
</feature>
<evidence type="ECO:0000256" key="1">
    <source>
        <dbReference type="SAM" id="MobiDB-lite"/>
    </source>
</evidence>
<accession>A0A832RX97</accession>
<sequence length="57" mass="6432">MGKTGSITWVKVKNRRGKVRLVPESEAVYKKPGPAQRFTSSGKKRRRMKRSSKAVVS</sequence>
<dbReference type="InterPro" id="IPR035258">
    <property type="entry name" value="DUF5350"/>
</dbReference>
<name>A0A832RX97_9EURY</name>
<protein>
    <submittedName>
        <fullName evidence="2">DUF5350 family protein</fullName>
    </submittedName>
</protein>
<dbReference type="Proteomes" id="UP000600363">
    <property type="component" value="Unassembled WGS sequence"/>
</dbReference>
<dbReference type="Pfam" id="PF17299">
    <property type="entry name" value="DUF5350"/>
    <property type="match status" value="1"/>
</dbReference>
<dbReference type="EMBL" id="DUIH01000019">
    <property type="protein sequence ID" value="HIH70061.1"/>
    <property type="molecule type" value="Genomic_DNA"/>
</dbReference>
<dbReference type="AlphaFoldDB" id="A0A832RX97"/>
<feature type="compositionally biased region" description="Basic residues" evidence="1">
    <location>
        <begin position="42"/>
        <end position="57"/>
    </location>
</feature>
<organism evidence="2 3">
    <name type="scientific">Methermicoccus shengliensis</name>
    <dbReference type="NCBI Taxonomy" id="660064"/>
    <lineage>
        <taxon>Archaea</taxon>
        <taxon>Methanobacteriati</taxon>
        <taxon>Methanobacteriota</taxon>
        <taxon>Stenosarchaea group</taxon>
        <taxon>Methanomicrobia</taxon>
        <taxon>Methanosarcinales</taxon>
        <taxon>Methermicoccaceae</taxon>
        <taxon>Methermicoccus</taxon>
    </lineage>
</organism>
<evidence type="ECO:0000313" key="2">
    <source>
        <dbReference type="EMBL" id="HIH70061.1"/>
    </source>
</evidence>
<comment type="caution">
    <text evidence="2">The sequence shown here is derived from an EMBL/GenBank/DDBJ whole genome shotgun (WGS) entry which is preliminary data.</text>
</comment>
<reference evidence="2" key="1">
    <citation type="journal article" date="2020" name="bioRxiv">
        <title>A rank-normalized archaeal taxonomy based on genome phylogeny resolves widespread incomplete and uneven classifications.</title>
        <authorList>
            <person name="Rinke C."/>
            <person name="Chuvochina M."/>
            <person name="Mussig A.J."/>
            <person name="Chaumeil P.-A."/>
            <person name="Waite D.W."/>
            <person name="Whitman W.B."/>
            <person name="Parks D.H."/>
            <person name="Hugenholtz P."/>
        </authorList>
    </citation>
    <scope>NUCLEOTIDE SEQUENCE</scope>
    <source>
        <strain evidence="2">UBA12518</strain>
    </source>
</reference>
<gene>
    <name evidence="2" type="ORF">HA299_05570</name>
</gene>